<dbReference type="GO" id="GO:0006260">
    <property type="term" value="P:DNA replication"/>
    <property type="evidence" value="ECO:0007669"/>
    <property type="project" value="InterPro"/>
</dbReference>
<dbReference type="HAMAP" id="MF_00984">
    <property type="entry name" value="SSB"/>
    <property type="match status" value="1"/>
</dbReference>
<dbReference type="Proteomes" id="UP000221469">
    <property type="component" value="Segment"/>
</dbReference>
<dbReference type="CDD" id="cd04496">
    <property type="entry name" value="SSB_OBF"/>
    <property type="match status" value="1"/>
</dbReference>
<sequence length="148" mass="15907">MALTLPVVTIEGTLTADPTLNFTQGGTAVSNITIACNTRRKNPQTDQWEDGDTTFMRGTIWKQLAENVSDSLRKGDRVLAHGVLKQKDYDKDGVKRTAYELDIEGIGPSLRFATASVTKSSGGSGGGARQQPKEDPWGGSSDDWGGDF</sequence>
<evidence type="ECO:0000256" key="1">
    <source>
        <dbReference type="ARBA" id="ARBA00023125"/>
    </source>
</evidence>
<dbReference type="Pfam" id="PF00436">
    <property type="entry name" value="SSB"/>
    <property type="match status" value="1"/>
</dbReference>
<dbReference type="SUPFAM" id="SSF50249">
    <property type="entry name" value="Nucleic acid-binding proteins"/>
    <property type="match status" value="1"/>
</dbReference>
<organism evidence="4 5">
    <name type="scientific">Mycobacterium phage Bricole</name>
    <dbReference type="NCBI Taxonomy" id="1718601"/>
    <lineage>
        <taxon>Viruses</taxon>
        <taxon>Duplodnaviria</taxon>
        <taxon>Heunggongvirae</taxon>
        <taxon>Uroviricota</taxon>
        <taxon>Caudoviricetes</taxon>
        <taxon>Vilmaviridae</taxon>
        <taxon>Mclasvirinae</taxon>
        <taxon>Bongovirus</taxon>
        <taxon>Bongovirus bongo</taxon>
    </lineage>
</organism>
<accession>A0A0M4RQX1</accession>
<evidence type="ECO:0000313" key="5">
    <source>
        <dbReference type="Proteomes" id="UP000221469"/>
    </source>
</evidence>
<feature type="compositionally biased region" description="Low complexity" evidence="3">
    <location>
        <begin position="137"/>
        <end position="148"/>
    </location>
</feature>
<proteinExistence type="inferred from homology"/>
<keyword evidence="1 2" id="KW-0238">DNA-binding</keyword>
<evidence type="ECO:0000256" key="3">
    <source>
        <dbReference type="SAM" id="MobiDB-lite"/>
    </source>
</evidence>
<protein>
    <recommendedName>
        <fullName evidence="2">Single-stranded DNA-binding protein</fullName>
    </recommendedName>
</protein>
<gene>
    <name evidence="4" type="ORF">SEA_BRICOLE_66</name>
</gene>
<dbReference type="EMBL" id="KT591491">
    <property type="protein sequence ID" value="ALF00594.1"/>
    <property type="molecule type" value="Genomic_DNA"/>
</dbReference>
<evidence type="ECO:0000256" key="2">
    <source>
        <dbReference type="PIRNR" id="PIRNR002070"/>
    </source>
</evidence>
<dbReference type="InterPro" id="IPR012340">
    <property type="entry name" value="NA-bd_OB-fold"/>
</dbReference>
<dbReference type="Gene3D" id="2.40.50.140">
    <property type="entry name" value="Nucleic acid-binding proteins"/>
    <property type="match status" value="1"/>
</dbReference>
<dbReference type="NCBIfam" id="TIGR00621">
    <property type="entry name" value="ssb"/>
    <property type="match status" value="1"/>
</dbReference>
<dbReference type="GO" id="GO:0003697">
    <property type="term" value="F:single-stranded DNA binding"/>
    <property type="evidence" value="ECO:0007669"/>
    <property type="project" value="InterPro"/>
</dbReference>
<dbReference type="PROSITE" id="PS50935">
    <property type="entry name" value="SSB"/>
    <property type="match status" value="1"/>
</dbReference>
<reference evidence="4 5" key="1">
    <citation type="submission" date="2015-08" db="EMBL/GenBank/DDBJ databases">
        <authorList>
            <person name="Barekzi N."/>
            <person name="Doss J.H."/>
            <person name="Bluford J."/>
            <person name="Fizer S."/>
            <person name="Garofalo A.E."/>
            <person name="Gasalao M.B."/>
            <person name="Griffin J."/>
            <person name="Henderson C.M."/>
            <person name="Hyre A.N."/>
            <person name="Irons L.B."/>
            <person name="Jafree E."/>
            <person name="Kanda K."/>
            <person name="Matthews D."/>
            <person name="Mclaren B."/>
            <person name="Moriarty A."/>
            <person name="Northam N."/>
            <person name="Ryan M."/>
            <person name="Smith D.E."/>
            <person name="Vanselow D."/>
            <person name="Welch J."/>
            <person name="Gauthier D."/>
            <person name="Anders K.R."/>
            <person name="Bradley K.W."/>
            <person name="Asai D.J."/>
            <person name="Bowman C.A."/>
            <person name="Russell D.A."/>
            <person name="Pope W.H."/>
            <person name="Jacobs-Sera D."/>
            <person name="Hendrix R.W."/>
            <person name="Hatfull G.F."/>
        </authorList>
    </citation>
    <scope>NUCLEOTIDE SEQUENCE [LARGE SCALE GENOMIC DNA]</scope>
</reference>
<dbReference type="InterPro" id="IPR011344">
    <property type="entry name" value="ssDNA-bd"/>
</dbReference>
<feature type="region of interest" description="Disordered" evidence="3">
    <location>
        <begin position="114"/>
        <end position="148"/>
    </location>
</feature>
<evidence type="ECO:0000313" key="4">
    <source>
        <dbReference type="EMBL" id="ALF00594.1"/>
    </source>
</evidence>
<name>A0A0M4RQX1_9CAUD</name>
<dbReference type="InterPro" id="IPR000424">
    <property type="entry name" value="Primosome_PriB/ssb"/>
</dbReference>
<dbReference type="PIRSF" id="PIRSF002070">
    <property type="entry name" value="SSB"/>
    <property type="match status" value="1"/>
</dbReference>